<feature type="region of interest" description="Disordered" evidence="1">
    <location>
        <begin position="108"/>
        <end position="239"/>
    </location>
</feature>
<feature type="region of interest" description="Disordered" evidence="1">
    <location>
        <begin position="40"/>
        <end position="83"/>
    </location>
</feature>
<name>A0A543FWJ7_9PSEU</name>
<feature type="compositionally biased region" description="Basic and acidic residues" evidence="1">
    <location>
        <begin position="124"/>
        <end position="170"/>
    </location>
</feature>
<reference evidence="2 3" key="1">
    <citation type="submission" date="2019-06" db="EMBL/GenBank/DDBJ databases">
        <title>Sequencing the genomes of 1000 actinobacteria strains.</title>
        <authorList>
            <person name="Klenk H.-P."/>
        </authorList>
    </citation>
    <scope>NUCLEOTIDE SEQUENCE [LARGE SCALE GENOMIC DNA]</scope>
    <source>
        <strain evidence="2 3">DSM 45511</strain>
    </source>
</reference>
<sequence>MDAGSIVIALLTAAGAAAGPAALGALPDATAPVARCIAAPDEERSGSARSDAGVSAEQRAGSNAGLEARDRTSASSALAEELAQELADVVAESDDATSRRLAAALAAAGFEASAGSSQETAASRSDDSGLDSRLDDSRLDDSRLDDSRLDDSALDRTRLDDRLGERDGRLGRSQGDDDLACDGRGADQDTGANRSSDLEDVLSRSSERERTGSDRSSSPVEREDSGIAAALERGERTAE</sequence>
<organism evidence="2 3">
    <name type="scientific">Pseudonocardia cypriaca</name>
    <dbReference type="NCBI Taxonomy" id="882449"/>
    <lineage>
        <taxon>Bacteria</taxon>
        <taxon>Bacillati</taxon>
        <taxon>Actinomycetota</taxon>
        <taxon>Actinomycetes</taxon>
        <taxon>Pseudonocardiales</taxon>
        <taxon>Pseudonocardiaceae</taxon>
        <taxon>Pseudonocardia</taxon>
    </lineage>
</organism>
<evidence type="ECO:0000313" key="2">
    <source>
        <dbReference type="EMBL" id="TQM38216.1"/>
    </source>
</evidence>
<dbReference type="EMBL" id="VFPH01000002">
    <property type="protein sequence ID" value="TQM38216.1"/>
    <property type="molecule type" value="Genomic_DNA"/>
</dbReference>
<proteinExistence type="predicted"/>
<accession>A0A543FWJ7</accession>
<feature type="compositionally biased region" description="Low complexity" evidence="1">
    <location>
        <begin position="108"/>
        <end position="117"/>
    </location>
</feature>
<evidence type="ECO:0000256" key="1">
    <source>
        <dbReference type="SAM" id="MobiDB-lite"/>
    </source>
</evidence>
<dbReference type="AlphaFoldDB" id="A0A543FWJ7"/>
<dbReference type="Proteomes" id="UP000319818">
    <property type="component" value="Unassembled WGS sequence"/>
</dbReference>
<keyword evidence="3" id="KW-1185">Reference proteome</keyword>
<feature type="compositionally biased region" description="Low complexity" evidence="1">
    <location>
        <begin position="73"/>
        <end position="83"/>
    </location>
</feature>
<protein>
    <submittedName>
        <fullName evidence="2">Uncharacterized protein</fullName>
    </submittedName>
</protein>
<gene>
    <name evidence="2" type="ORF">FB388_5446</name>
</gene>
<dbReference type="OrthoDB" id="10020267at2"/>
<comment type="caution">
    <text evidence="2">The sequence shown here is derived from an EMBL/GenBank/DDBJ whole genome shotgun (WGS) entry which is preliminary data.</text>
</comment>
<evidence type="ECO:0000313" key="3">
    <source>
        <dbReference type="Proteomes" id="UP000319818"/>
    </source>
</evidence>
<feature type="compositionally biased region" description="Basic and acidic residues" evidence="1">
    <location>
        <begin position="201"/>
        <end position="213"/>
    </location>
</feature>
<dbReference type="RefSeq" id="WP_142104917.1">
    <property type="nucleotide sequence ID" value="NZ_VFPH01000002.1"/>
</dbReference>